<gene>
    <name evidence="1" type="ORF">TM448A03636_0004</name>
</gene>
<protein>
    <submittedName>
        <fullName evidence="1">Uncharacterized protein</fullName>
    </submittedName>
</protein>
<accession>A0A6H2A186</accession>
<proteinExistence type="predicted"/>
<organism evidence="1">
    <name type="scientific">viral metagenome</name>
    <dbReference type="NCBI Taxonomy" id="1070528"/>
    <lineage>
        <taxon>unclassified sequences</taxon>
        <taxon>metagenomes</taxon>
        <taxon>organismal metagenomes</taxon>
    </lineage>
</organism>
<evidence type="ECO:0000313" key="1">
    <source>
        <dbReference type="EMBL" id="QJA53528.1"/>
    </source>
</evidence>
<sequence length="53" mass="6222">MKATQPTPLPRYIPCPMCQRQMYLVRGIYLCQSGSECGYTHRARRHRKMAHKA</sequence>
<dbReference type="EMBL" id="MT144429">
    <property type="protein sequence ID" value="QJA53528.1"/>
    <property type="molecule type" value="Genomic_DNA"/>
</dbReference>
<dbReference type="AlphaFoldDB" id="A0A6H2A186"/>
<name>A0A6H2A186_9ZZZZ</name>
<reference evidence="1" key="1">
    <citation type="submission" date="2020-03" db="EMBL/GenBank/DDBJ databases">
        <title>The deep terrestrial virosphere.</title>
        <authorList>
            <person name="Holmfeldt K."/>
            <person name="Nilsson E."/>
            <person name="Simone D."/>
            <person name="Lopez-Fernandez M."/>
            <person name="Wu X."/>
            <person name="de Brujin I."/>
            <person name="Lundin D."/>
            <person name="Andersson A."/>
            <person name="Bertilsson S."/>
            <person name="Dopson M."/>
        </authorList>
    </citation>
    <scope>NUCLEOTIDE SEQUENCE</scope>
    <source>
        <strain evidence="1">TM448A03636</strain>
    </source>
</reference>